<evidence type="ECO:0000313" key="2">
    <source>
        <dbReference type="EMBL" id="KAK0625204.1"/>
    </source>
</evidence>
<feature type="compositionally biased region" description="Basic and acidic residues" evidence="1">
    <location>
        <begin position="21"/>
        <end position="38"/>
    </location>
</feature>
<feature type="compositionally biased region" description="Polar residues" evidence="1">
    <location>
        <begin position="551"/>
        <end position="565"/>
    </location>
</feature>
<feature type="region of interest" description="Disordered" evidence="1">
    <location>
        <begin position="786"/>
        <end position="809"/>
    </location>
</feature>
<reference evidence="2" key="1">
    <citation type="submission" date="2023-06" db="EMBL/GenBank/DDBJ databases">
        <title>Genome-scale phylogeny and comparative genomics of the fungal order Sordariales.</title>
        <authorList>
            <consortium name="Lawrence Berkeley National Laboratory"/>
            <person name="Hensen N."/>
            <person name="Bonometti L."/>
            <person name="Westerberg I."/>
            <person name="Brannstrom I.O."/>
            <person name="Guillou S."/>
            <person name="Cros-Aarteil S."/>
            <person name="Calhoun S."/>
            <person name="Haridas S."/>
            <person name="Kuo A."/>
            <person name="Mondo S."/>
            <person name="Pangilinan J."/>
            <person name="Riley R."/>
            <person name="LaButti K."/>
            <person name="Andreopoulos B."/>
            <person name="Lipzen A."/>
            <person name="Chen C."/>
            <person name="Yanf M."/>
            <person name="Daum C."/>
            <person name="Ng V."/>
            <person name="Clum A."/>
            <person name="Steindorff A."/>
            <person name="Ohm R."/>
            <person name="Martin F."/>
            <person name="Silar P."/>
            <person name="Natvig D."/>
            <person name="Lalanne C."/>
            <person name="Gautier V."/>
            <person name="Ament-velasquez S.L."/>
            <person name="Kruys A."/>
            <person name="Hutchinson M.I."/>
            <person name="Powell A.J."/>
            <person name="Barry K."/>
            <person name="Miller A.N."/>
            <person name="Grigoriev I.V."/>
            <person name="Debuchy R."/>
            <person name="Gladieux P."/>
            <person name="Thoren M.H."/>
            <person name="Johannesson H."/>
        </authorList>
    </citation>
    <scope>NUCLEOTIDE SEQUENCE</scope>
    <source>
        <strain evidence="2">SMH3391-2</strain>
    </source>
</reference>
<proteinExistence type="predicted"/>
<keyword evidence="3" id="KW-1185">Reference proteome</keyword>
<feature type="compositionally biased region" description="Low complexity" evidence="1">
    <location>
        <begin position="596"/>
        <end position="605"/>
    </location>
</feature>
<feature type="region of interest" description="Disordered" evidence="1">
    <location>
        <begin position="401"/>
        <end position="735"/>
    </location>
</feature>
<feature type="compositionally biased region" description="Polar residues" evidence="1">
    <location>
        <begin position="498"/>
        <end position="519"/>
    </location>
</feature>
<feature type="compositionally biased region" description="Basic and acidic residues" evidence="1">
    <location>
        <begin position="144"/>
        <end position="157"/>
    </location>
</feature>
<protein>
    <submittedName>
        <fullName evidence="2">Uncharacterized protein</fullName>
    </submittedName>
</protein>
<gene>
    <name evidence="2" type="ORF">B0T17DRAFT_617322</name>
</gene>
<evidence type="ECO:0000313" key="3">
    <source>
        <dbReference type="Proteomes" id="UP001174934"/>
    </source>
</evidence>
<feature type="region of interest" description="Disordered" evidence="1">
    <location>
        <begin position="1"/>
        <end position="39"/>
    </location>
</feature>
<feature type="compositionally biased region" description="Low complexity" evidence="1">
    <location>
        <begin position="421"/>
        <end position="434"/>
    </location>
</feature>
<accession>A0AA40C597</accession>
<feature type="compositionally biased region" description="Gly residues" evidence="1">
    <location>
        <begin position="791"/>
        <end position="803"/>
    </location>
</feature>
<feature type="compositionally biased region" description="Polar residues" evidence="1">
    <location>
        <begin position="54"/>
        <end position="72"/>
    </location>
</feature>
<sequence>MPRPEHRSGATSGDFRTQHQHLADTRWSDDHPATRSDDGAVVGLRRTYSKFRSWTGSTSSEARMSLHSSAESLPSRAGSVRRTDTADRSEQGRDGQWSRQSRAESESDASVPLLSLDTGDQFTLTESLIAESPMLRSCWGNDTGRGDKWTRDNRPESTNDSTPLVQTPTCSLTGLDRWIDASRPEEAGDDKKDGDARQKSTTTSRLPDSPDRTPTKLTTPPAPEIHLRVASAPSSESREMHRNDAPAGFDPSTPTRPQRPSPAQRPPVPDAPKPAGRGRSTPSLLGVGSSSLESSFSERTPERLSGHYAKPLPLTPGPREGKRSSASSPTRRYTPTLTTIADNEQTGEPGQQLSPSSQRVSGIAAGACRSSAVPSVGGNFSSELWALTNAVEEALKDSMDVDTSVGVPEQDHDMASAFPHPLTTSKSPPRTPSTNVDKPSESADVQSGSRADVSDLSSASGTVQDQALRHVPSQIRLEESLMPPTSPHHSIPPRAGTPPSQAGNALVSSLQRSPASEQTAFDMDRSISWATKKGSWSSSTVDRGSGMSGDTMLNTIRSSIASRKSVSFMEDANDGKASQRSSKEAESAAVGRPKALLHSPSSPHLYSAPDSSTAEPIPIPSSSQPSHPRRPSSRPGPLELNANWGAARSWQPSSTSHPPRGRQRANSSAAVPKHPLTPNLDPSPTPPTAPLSPPITATRPVTPPPSGGDNAGMTSRWSPDSSPERPSGPTGFQKVVKALGFPKLKKTKPPSIYEVKEDTLATGGSTTGMGGTLGASGALMGAMDSVASAGTGTGRGRRGGGAGTLPRSASPGQAVAAAVALLPSLSVTRRQPRRKISIPLLWKKAAEEDEDEERRQRGEETKGIGDGGG</sequence>
<dbReference type="AlphaFoldDB" id="A0AA40C597"/>
<feature type="compositionally biased region" description="Polar residues" evidence="1">
    <location>
        <begin position="712"/>
        <end position="721"/>
    </location>
</feature>
<feature type="compositionally biased region" description="Basic and acidic residues" evidence="1">
    <location>
        <begin position="81"/>
        <end position="93"/>
    </location>
</feature>
<feature type="region of interest" description="Disordered" evidence="1">
    <location>
        <begin position="54"/>
        <end position="116"/>
    </location>
</feature>
<feature type="compositionally biased region" description="Polar residues" evidence="1">
    <location>
        <begin position="324"/>
        <end position="360"/>
    </location>
</feature>
<feature type="compositionally biased region" description="Basic and acidic residues" evidence="1">
    <location>
        <begin position="177"/>
        <end position="198"/>
    </location>
</feature>
<feature type="region of interest" description="Disordered" evidence="1">
    <location>
        <begin position="841"/>
        <end position="869"/>
    </location>
</feature>
<feature type="compositionally biased region" description="Basic and acidic residues" evidence="1">
    <location>
        <begin position="853"/>
        <end position="863"/>
    </location>
</feature>
<evidence type="ECO:0000256" key="1">
    <source>
        <dbReference type="SAM" id="MobiDB-lite"/>
    </source>
</evidence>
<dbReference type="Proteomes" id="UP001174934">
    <property type="component" value="Unassembled WGS sequence"/>
</dbReference>
<feature type="compositionally biased region" description="Polar residues" evidence="1">
    <location>
        <begin position="158"/>
        <end position="172"/>
    </location>
</feature>
<comment type="caution">
    <text evidence="2">The sequence shown here is derived from an EMBL/GenBank/DDBJ whole genome shotgun (WGS) entry which is preliminary data.</text>
</comment>
<organism evidence="2 3">
    <name type="scientific">Bombardia bombarda</name>
    <dbReference type="NCBI Taxonomy" id="252184"/>
    <lineage>
        <taxon>Eukaryota</taxon>
        <taxon>Fungi</taxon>
        <taxon>Dikarya</taxon>
        <taxon>Ascomycota</taxon>
        <taxon>Pezizomycotina</taxon>
        <taxon>Sordariomycetes</taxon>
        <taxon>Sordariomycetidae</taxon>
        <taxon>Sordariales</taxon>
        <taxon>Lasiosphaeriaceae</taxon>
        <taxon>Bombardia</taxon>
    </lineage>
</organism>
<feature type="compositionally biased region" description="Polar residues" evidence="1">
    <location>
        <begin position="443"/>
        <end position="465"/>
    </location>
</feature>
<feature type="compositionally biased region" description="Pro residues" evidence="1">
    <location>
        <begin position="681"/>
        <end position="693"/>
    </location>
</feature>
<dbReference type="EMBL" id="JAULSR010000003">
    <property type="protein sequence ID" value="KAK0625204.1"/>
    <property type="molecule type" value="Genomic_DNA"/>
</dbReference>
<feature type="compositionally biased region" description="Pro residues" evidence="1">
    <location>
        <begin position="257"/>
        <end position="272"/>
    </location>
</feature>
<feature type="region of interest" description="Disordered" evidence="1">
    <location>
        <begin position="133"/>
        <end position="363"/>
    </location>
</feature>
<feature type="compositionally biased region" description="Low complexity" evidence="1">
    <location>
        <begin position="283"/>
        <end position="298"/>
    </location>
</feature>
<name>A0AA40C597_9PEZI</name>